<reference evidence="2" key="2">
    <citation type="journal article" date="2015" name="Fish Shellfish Immunol.">
        <title>Early steps in the European eel (Anguilla anguilla)-Vibrio vulnificus interaction in the gills: Role of the RtxA13 toxin.</title>
        <authorList>
            <person name="Callol A."/>
            <person name="Pajuelo D."/>
            <person name="Ebbesson L."/>
            <person name="Teles M."/>
            <person name="MacKenzie S."/>
            <person name="Amaro C."/>
        </authorList>
    </citation>
    <scope>NUCLEOTIDE SEQUENCE</scope>
</reference>
<evidence type="ECO:0000256" key="1">
    <source>
        <dbReference type="SAM" id="MobiDB-lite"/>
    </source>
</evidence>
<sequence>MCNTEKPQLFPRDVRTTPNPARDSGRLKCTNPPSLLRILAKMMILFS</sequence>
<dbReference type="AlphaFoldDB" id="A0A0E9XHQ7"/>
<name>A0A0E9XHQ7_ANGAN</name>
<reference evidence="2" key="1">
    <citation type="submission" date="2014-11" db="EMBL/GenBank/DDBJ databases">
        <authorList>
            <person name="Amaro Gonzalez C."/>
        </authorList>
    </citation>
    <scope>NUCLEOTIDE SEQUENCE</scope>
</reference>
<proteinExistence type="predicted"/>
<accession>A0A0E9XHQ7</accession>
<dbReference type="EMBL" id="GBXM01006335">
    <property type="protein sequence ID" value="JAI02243.1"/>
    <property type="molecule type" value="Transcribed_RNA"/>
</dbReference>
<evidence type="ECO:0000313" key="2">
    <source>
        <dbReference type="EMBL" id="JAI02243.1"/>
    </source>
</evidence>
<organism evidence="2">
    <name type="scientific">Anguilla anguilla</name>
    <name type="common">European freshwater eel</name>
    <name type="synonym">Muraena anguilla</name>
    <dbReference type="NCBI Taxonomy" id="7936"/>
    <lineage>
        <taxon>Eukaryota</taxon>
        <taxon>Metazoa</taxon>
        <taxon>Chordata</taxon>
        <taxon>Craniata</taxon>
        <taxon>Vertebrata</taxon>
        <taxon>Euteleostomi</taxon>
        <taxon>Actinopterygii</taxon>
        <taxon>Neopterygii</taxon>
        <taxon>Teleostei</taxon>
        <taxon>Anguilliformes</taxon>
        <taxon>Anguillidae</taxon>
        <taxon>Anguilla</taxon>
    </lineage>
</organism>
<protein>
    <submittedName>
        <fullName evidence="2">Uncharacterized protein</fullName>
    </submittedName>
</protein>
<feature type="region of interest" description="Disordered" evidence="1">
    <location>
        <begin position="1"/>
        <end position="28"/>
    </location>
</feature>